<reference evidence="2" key="1">
    <citation type="submission" date="2020-03" db="EMBL/GenBank/DDBJ databases">
        <authorList>
            <person name="Weist P."/>
        </authorList>
    </citation>
    <scope>NUCLEOTIDE SEQUENCE</scope>
</reference>
<proteinExistence type="predicted"/>
<dbReference type="EMBL" id="CADEAL010000224">
    <property type="protein sequence ID" value="CAB1416696.1"/>
    <property type="molecule type" value="Genomic_DNA"/>
</dbReference>
<comment type="caution">
    <text evidence="2">The sequence shown here is derived from an EMBL/GenBank/DDBJ whole genome shotgun (WGS) entry which is preliminary data.</text>
</comment>
<accession>A0A9N7TQI4</accession>
<protein>
    <submittedName>
        <fullName evidence="2">Uncharacterized protein</fullName>
    </submittedName>
</protein>
<dbReference type="AlphaFoldDB" id="A0A9N7TQI4"/>
<evidence type="ECO:0000313" key="2">
    <source>
        <dbReference type="EMBL" id="CAB1416696.1"/>
    </source>
</evidence>
<sequence length="155" mass="16386">MNSTEDLKGQGAVVVVPSISFLHRESPLPLQTCAVVLTWDAKPLCCSTISSHSGPKRHSEGDGGSQGAGFTVNGTGNKPGALGAGSSWLDIRHCLKNPLTPSHTRVTETTMSLGARCIPTGLFHLSALVENLTVICIHNINKEMAQSKQALWNSV</sequence>
<evidence type="ECO:0000313" key="3">
    <source>
        <dbReference type="Proteomes" id="UP001153269"/>
    </source>
</evidence>
<organism evidence="2 3">
    <name type="scientific">Pleuronectes platessa</name>
    <name type="common">European plaice</name>
    <dbReference type="NCBI Taxonomy" id="8262"/>
    <lineage>
        <taxon>Eukaryota</taxon>
        <taxon>Metazoa</taxon>
        <taxon>Chordata</taxon>
        <taxon>Craniata</taxon>
        <taxon>Vertebrata</taxon>
        <taxon>Euteleostomi</taxon>
        <taxon>Actinopterygii</taxon>
        <taxon>Neopterygii</taxon>
        <taxon>Teleostei</taxon>
        <taxon>Neoteleostei</taxon>
        <taxon>Acanthomorphata</taxon>
        <taxon>Carangaria</taxon>
        <taxon>Pleuronectiformes</taxon>
        <taxon>Pleuronectoidei</taxon>
        <taxon>Pleuronectidae</taxon>
        <taxon>Pleuronectes</taxon>
    </lineage>
</organism>
<gene>
    <name evidence="2" type="ORF">PLEPLA_LOCUS4487</name>
</gene>
<feature type="region of interest" description="Disordered" evidence="1">
    <location>
        <begin position="50"/>
        <end position="72"/>
    </location>
</feature>
<evidence type="ECO:0000256" key="1">
    <source>
        <dbReference type="SAM" id="MobiDB-lite"/>
    </source>
</evidence>
<name>A0A9N7TQI4_PLEPL</name>
<keyword evidence="3" id="KW-1185">Reference proteome</keyword>
<dbReference type="Proteomes" id="UP001153269">
    <property type="component" value="Unassembled WGS sequence"/>
</dbReference>